<evidence type="ECO:0000313" key="3">
    <source>
        <dbReference type="Proteomes" id="UP000229681"/>
    </source>
</evidence>
<comment type="caution">
    <text evidence="2">The sequence shown here is derived from an EMBL/GenBank/DDBJ whole genome shotgun (WGS) entry which is preliminary data.</text>
</comment>
<gene>
    <name evidence="2" type="ORF">CUN49_06810</name>
</gene>
<dbReference type="SMART" id="SM00507">
    <property type="entry name" value="HNHc"/>
    <property type="match status" value="1"/>
</dbReference>
<dbReference type="CDD" id="cd00085">
    <property type="entry name" value="HNHc"/>
    <property type="match status" value="1"/>
</dbReference>
<accession>A0A2M8PF47</accession>
<keyword evidence="2" id="KW-0255">Endonuclease</keyword>
<evidence type="ECO:0000259" key="1">
    <source>
        <dbReference type="SMART" id="SM00507"/>
    </source>
</evidence>
<reference evidence="2 3" key="1">
    <citation type="submission" date="2017-11" db="EMBL/GenBank/DDBJ databases">
        <title>Evolution of Phototrophy in the Chloroflexi Phylum Driven by Horizontal Gene Transfer.</title>
        <authorList>
            <person name="Ward L.M."/>
            <person name="Hemp J."/>
            <person name="Shih P.M."/>
            <person name="Mcglynn S.E."/>
            <person name="Fischer W."/>
        </authorList>
    </citation>
    <scope>NUCLEOTIDE SEQUENCE [LARGE SCALE GENOMIC DNA]</scope>
    <source>
        <strain evidence="2">JP3_13</strain>
    </source>
</reference>
<sequence length="192" mass="22335">MAPTQADLIKQYFLNNPNRDIPHPEIVDWAVAEYRRLTGEVFRDPDRAICKLHQEGFLVKVRKGVYRYDPEIAHQRELEDFTPEVREQIFARDGYRCVICGLGRADGVEIHADHIIPKDLGGRATLENGQTLCSKHNFQKKNYSQTESGKRFFIRLYRSASALGDQHMIAFCRRILAIYDEFGINGHIEWRE</sequence>
<keyword evidence="2" id="KW-0540">Nuclease</keyword>
<dbReference type="InterPro" id="IPR029471">
    <property type="entry name" value="HNH_5"/>
</dbReference>
<dbReference type="EMBL" id="PGTM01000074">
    <property type="protein sequence ID" value="PJF36175.1"/>
    <property type="molecule type" value="Genomic_DNA"/>
</dbReference>
<protein>
    <submittedName>
        <fullName evidence="2">HNH endonuclease</fullName>
    </submittedName>
</protein>
<organism evidence="2 3">
    <name type="scientific">Candidatus Thermofonsia Clade 1 bacterium</name>
    <dbReference type="NCBI Taxonomy" id="2364210"/>
    <lineage>
        <taxon>Bacteria</taxon>
        <taxon>Bacillati</taxon>
        <taxon>Chloroflexota</taxon>
        <taxon>Candidatus Thermofontia</taxon>
        <taxon>Candidatus Thermofonsia Clade 1</taxon>
    </lineage>
</organism>
<keyword evidence="2" id="KW-0378">Hydrolase</keyword>
<dbReference type="AlphaFoldDB" id="A0A2M8PF47"/>
<dbReference type="Gene3D" id="1.10.30.50">
    <property type="match status" value="1"/>
</dbReference>
<dbReference type="Pfam" id="PF14279">
    <property type="entry name" value="HNH_5"/>
    <property type="match status" value="1"/>
</dbReference>
<proteinExistence type="predicted"/>
<dbReference type="GO" id="GO:0004519">
    <property type="term" value="F:endonuclease activity"/>
    <property type="evidence" value="ECO:0007669"/>
    <property type="project" value="UniProtKB-KW"/>
</dbReference>
<evidence type="ECO:0000313" key="2">
    <source>
        <dbReference type="EMBL" id="PJF36175.1"/>
    </source>
</evidence>
<dbReference type="Proteomes" id="UP000229681">
    <property type="component" value="Unassembled WGS sequence"/>
</dbReference>
<dbReference type="InterPro" id="IPR003615">
    <property type="entry name" value="HNH_nuc"/>
</dbReference>
<feature type="domain" description="HNH nuclease" evidence="1">
    <location>
        <begin position="84"/>
        <end position="138"/>
    </location>
</feature>
<name>A0A2M8PF47_9CHLR</name>